<sequence>MLFTATHAEAAEDEVRWRVIEDADSALLVIAADDATDNIGSPSFECKKALGYATASGDTNDSVRRAIGSIILNDKEPGITMVPEDNTVSTVDVDFSYVSGWRYRFVLSVTGPAFEELKRTGTFEFKVGDAALKSKFDVGLKNVARFQELCRLPPRK</sequence>
<dbReference type="Proteomes" id="UP001431010">
    <property type="component" value="Chromosome"/>
</dbReference>
<name>A0ABY3R3B4_9BRAD</name>
<proteinExistence type="predicted"/>
<organism evidence="1 2">
    <name type="scientific">Bradyrhizobium ontarionense</name>
    <dbReference type="NCBI Taxonomy" id="2898149"/>
    <lineage>
        <taxon>Bacteria</taxon>
        <taxon>Pseudomonadati</taxon>
        <taxon>Pseudomonadota</taxon>
        <taxon>Alphaproteobacteria</taxon>
        <taxon>Hyphomicrobiales</taxon>
        <taxon>Nitrobacteraceae</taxon>
        <taxon>Bradyrhizobium</taxon>
    </lineage>
</organism>
<gene>
    <name evidence="1" type="ORF">LQG66_19600</name>
</gene>
<evidence type="ECO:0000313" key="1">
    <source>
        <dbReference type="EMBL" id="UFZ01532.1"/>
    </source>
</evidence>
<reference evidence="1" key="1">
    <citation type="journal article" date="2024" name="Antonie Van Leeuwenhoek">
        <title>Bradyrhizobium ontarionense sp. nov., a novel bacterial symbiont isolated from Aeschynomene indica (Indian jointvetch), harbours photosynthesis, nitrogen fixation and nitrous oxide (N2O) reductase genes.</title>
        <authorList>
            <person name="Bromfield E.S.P."/>
            <person name="Cloutier S."/>
        </authorList>
    </citation>
    <scope>NUCLEOTIDE SEQUENCE</scope>
    <source>
        <strain evidence="1">A19</strain>
    </source>
</reference>
<keyword evidence="2" id="KW-1185">Reference proteome</keyword>
<evidence type="ECO:0008006" key="3">
    <source>
        <dbReference type="Google" id="ProtNLM"/>
    </source>
</evidence>
<protein>
    <recommendedName>
        <fullName evidence="3">SRPBCC family protein</fullName>
    </recommendedName>
</protein>
<dbReference type="RefSeq" id="WP_231317329.1">
    <property type="nucleotide sequence ID" value="NZ_CP088156.1"/>
</dbReference>
<dbReference type="EMBL" id="CP088156">
    <property type="protein sequence ID" value="UFZ01532.1"/>
    <property type="molecule type" value="Genomic_DNA"/>
</dbReference>
<accession>A0ABY3R3B4</accession>
<evidence type="ECO:0000313" key="2">
    <source>
        <dbReference type="Proteomes" id="UP001431010"/>
    </source>
</evidence>